<feature type="domain" description="Superoxide dismutase copper/zinc binding" evidence="3">
    <location>
        <begin position="30"/>
        <end position="167"/>
    </location>
</feature>
<evidence type="ECO:0008006" key="8">
    <source>
        <dbReference type="Google" id="ProtNLM"/>
    </source>
</evidence>
<gene>
    <name evidence="6" type="ORF">PGLA1383_LOCUS1649</name>
</gene>
<dbReference type="Proteomes" id="UP000654075">
    <property type="component" value="Unassembled WGS sequence"/>
</dbReference>
<keyword evidence="7" id="KW-1185">Reference proteome</keyword>
<dbReference type="SUPFAM" id="SSF53448">
    <property type="entry name" value="Nucleotide-diphospho-sugar transferases"/>
    <property type="match status" value="1"/>
</dbReference>
<sequence>MAYPITATCIVGVNGKPCGGGSDAGNECGGEVKFEQTSADSCTITWDLKNCGAAGPHGFHIHEKADFSNGCMSAGPHYNPFEKKHGGAEDEERHVGDMGNITVDAEGNSKGSLVNTLIKLEGEYTVVGRSVMVHADPDDCGKGDHSEPGVNGKTSHTTGNAGARIACMLLVQSIIQFVIFLCRHRLLWRDGDRPGRLLDWAPVRDHLAFEAISAAAKQKLSDFKPQELSSLAWAFAQAGVCDHSLFQMLGDSVIGKIGFFKPQELANTTWAFAKVGAREPVFFDEVANEASQRVTSPCGARVLVACLPDLCALIFQEAHVAGAASPVRALYDAHMAELKGAHARLEKECTEDPQDCGENHREIWSKLAFRKALSDRIPLARTVPDTRPASCRKEKPKPVSGKVSVILVYHHEAASTLLRTAQSILDRTVPETLEEILLVRDGPPDMSWAAELQSAVDAFVAQHPQVRQIFLPEHQGLAPAKVAGAKEAKGDLLVFLDSHCEVNQGWLEPLAEAVAADPKAVAVPVIDGISATDFTYAPQGVAVRGVMTWGLYYAGEPFSPQEQKDLGKGKRVGMPIMPGGLFLISRSFFEELGYYDEGLRIWGAENIELSLKVWRCGGRVELVPCSKIGHVFKAVEHRFPSGESLHKNFKRIAELWLDEYKEFYMDSFPMARGIDSGDLTLARQNRDRLKCESMDWFIQKVYPSMFVPKPIRKKGLFKSQGGYGCLDMQMIALASNPRQNPHVSPAGLQPCAVWSDYNQWYLMKNTRRLVHIGIWTEECLGVKEPRDANQENAEVVVCQCAKYAGSGCSEREIEWKWIEKLGMLKHESSGRCLTTTGMQGRLAAALSCDRSPEERRNKWAFEDRHGAPMATQLHNCLRQPKFSELRLWCQDGNECQTLTRQAGGGAAYEALCSLQHVLCSESVFDSCLVGCFDLRGLKKPIWAGPACFGHLRPQVSQRGRFVFALVSNLCFGVPWHMVQLGVVERAGTMCQAGFGSAEFMEKASGEARNRVEDFSFHGLCNSTWALASMGFAVADQKELFAAIRSSFSRRLREAAERRHPQNDGSVPKDILSMLWALQLVQGVLDEDLVALSKAVLQRHGQDMDRRKSRDSDVELLSAEAAGPVPFLDLGLVGGSAESRPEVILDMADRQVLHKPAGWEVDDEVVRSGKPSSVGKSLSEYVQAILPSRQCPIVVDGSHQCGFLHRLDVPSSGLVLAAKTYEAFYDLQLQLQIGQVQRDYAVLSHGWAPGGCWDICRGIQLVEGERSLVADRGRFAKSSVKVLSYATLEEQAFSFLAITISTGRRHQLRTHLAHVGHPVASDGLYATSSTAAKDKVWCQRHFLHRCRLAFQGGEAAAALPSDLRAALKLLEPREK</sequence>
<dbReference type="GO" id="GO:0046872">
    <property type="term" value="F:metal ion binding"/>
    <property type="evidence" value="ECO:0007669"/>
    <property type="project" value="InterPro"/>
</dbReference>
<dbReference type="OrthoDB" id="428753at2759"/>
<dbReference type="Pfam" id="PF00849">
    <property type="entry name" value="PseudoU_synth_2"/>
    <property type="match status" value="1"/>
</dbReference>
<feature type="region of interest" description="Disordered" evidence="2">
    <location>
        <begin position="137"/>
        <end position="156"/>
    </location>
</feature>
<evidence type="ECO:0000256" key="2">
    <source>
        <dbReference type="SAM" id="MobiDB-lite"/>
    </source>
</evidence>
<dbReference type="PROSITE" id="PS50231">
    <property type="entry name" value="RICIN_B_LECTIN"/>
    <property type="match status" value="1"/>
</dbReference>
<dbReference type="Gene3D" id="2.60.40.200">
    <property type="entry name" value="Superoxide dismutase, copper/zinc binding domain"/>
    <property type="match status" value="1"/>
</dbReference>
<feature type="compositionally biased region" description="Basic and acidic residues" evidence="2">
    <location>
        <begin position="137"/>
        <end position="147"/>
    </location>
</feature>
<dbReference type="Pfam" id="PF00535">
    <property type="entry name" value="Glycos_transf_2"/>
    <property type="match status" value="1"/>
</dbReference>
<dbReference type="GO" id="GO:0009982">
    <property type="term" value="F:pseudouridine synthase activity"/>
    <property type="evidence" value="ECO:0007669"/>
    <property type="project" value="InterPro"/>
</dbReference>
<dbReference type="GO" id="GO:0001522">
    <property type="term" value="P:pseudouridine synthesis"/>
    <property type="evidence" value="ECO:0007669"/>
    <property type="project" value="InterPro"/>
</dbReference>
<reference evidence="6" key="1">
    <citation type="submission" date="2021-02" db="EMBL/GenBank/DDBJ databases">
        <authorList>
            <person name="Dougan E. K."/>
            <person name="Rhodes N."/>
            <person name="Thang M."/>
            <person name="Chan C."/>
        </authorList>
    </citation>
    <scope>NUCLEOTIDE SEQUENCE</scope>
</reference>
<dbReference type="Gene3D" id="3.90.550.10">
    <property type="entry name" value="Spore Coat Polysaccharide Biosynthesis Protein SpsA, Chain A"/>
    <property type="match status" value="1"/>
</dbReference>
<dbReference type="InterPro" id="IPR006145">
    <property type="entry name" value="PsdUridine_synth_RsuA/RluA"/>
</dbReference>
<dbReference type="EMBL" id="CAJNNV010000442">
    <property type="protein sequence ID" value="CAE8582657.1"/>
    <property type="molecule type" value="Genomic_DNA"/>
</dbReference>
<dbReference type="CDD" id="cd00305">
    <property type="entry name" value="Cu-Zn_Superoxide_Dismutase"/>
    <property type="match status" value="1"/>
</dbReference>
<feature type="domain" description="Glycosyltransferase 2-like" evidence="4">
    <location>
        <begin position="404"/>
        <end position="592"/>
    </location>
</feature>
<proteinExistence type="predicted"/>
<dbReference type="SUPFAM" id="SSF50370">
    <property type="entry name" value="Ricin B-like lectins"/>
    <property type="match status" value="1"/>
</dbReference>
<dbReference type="GO" id="GO:0003723">
    <property type="term" value="F:RNA binding"/>
    <property type="evidence" value="ECO:0007669"/>
    <property type="project" value="InterPro"/>
</dbReference>
<evidence type="ECO:0000313" key="6">
    <source>
        <dbReference type="EMBL" id="CAE8582657.1"/>
    </source>
</evidence>
<comment type="caution">
    <text evidence="6">The sequence shown here is derived from an EMBL/GenBank/DDBJ whole genome shotgun (WGS) entry which is preliminary data.</text>
</comment>
<evidence type="ECO:0000313" key="7">
    <source>
        <dbReference type="Proteomes" id="UP000654075"/>
    </source>
</evidence>
<protein>
    <recommendedName>
        <fullName evidence="8">Superoxide dismutase [Cu-Zn]</fullName>
    </recommendedName>
</protein>
<feature type="non-terminal residue" evidence="6">
    <location>
        <position position="1374"/>
    </location>
</feature>
<dbReference type="SUPFAM" id="SSF49329">
    <property type="entry name" value="Cu,Zn superoxide dismutase-like"/>
    <property type="match status" value="1"/>
</dbReference>
<dbReference type="InterPro" id="IPR036423">
    <property type="entry name" value="SOD-like_Cu/Zn_dom_sf"/>
</dbReference>
<dbReference type="Gene3D" id="3.30.2350.10">
    <property type="entry name" value="Pseudouridine synthase"/>
    <property type="match status" value="1"/>
</dbReference>
<feature type="domain" description="Pseudouridine synthase RsuA/RluA-like" evidence="5">
    <location>
        <begin position="1151"/>
        <end position="1313"/>
    </location>
</feature>
<organism evidence="6 7">
    <name type="scientific">Polarella glacialis</name>
    <name type="common">Dinoflagellate</name>
    <dbReference type="NCBI Taxonomy" id="89957"/>
    <lineage>
        <taxon>Eukaryota</taxon>
        <taxon>Sar</taxon>
        <taxon>Alveolata</taxon>
        <taxon>Dinophyceae</taxon>
        <taxon>Suessiales</taxon>
        <taxon>Suessiaceae</taxon>
        <taxon>Polarella</taxon>
    </lineage>
</organism>
<dbReference type="GO" id="GO:0004653">
    <property type="term" value="F:polypeptide N-acetylgalactosaminyltransferase activity"/>
    <property type="evidence" value="ECO:0007669"/>
    <property type="project" value="TreeGrafter"/>
</dbReference>
<dbReference type="SUPFAM" id="SSF55120">
    <property type="entry name" value="Pseudouridine synthase"/>
    <property type="match status" value="1"/>
</dbReference>
<dbReference type="Pfam" id="PF00080">
    <property type="entry name" value="Sod_Cu"/>
    <property type="match status" value="1"/>
</dbReference>
<evidence type="ECO:0000256" key="1">
    <source>
        <dbReference type="ARBA" id="ARBA00023157"/>
    </source>
</evidence>
<dbReference type="InterPro" id="IPR020103">
    <property type="entry name" value="PsdUridine_synth_cat_dom_sf"/>
</dbReference>
<dbReference type="Gene3D" id="2.80.10.50">
    <property type="match status" value="1"/>
</dbReference>
<dbReference type="GO" id="GO:0005794">
    <property type="term" value="C:Golgi apparatus"/>
    <property type="evidence" value="ECO:0007669"/>
    <property type="project" value="TreeGrafter"/>
</dbReference>
<dbReference type="InterPro" id="IPR035992">
    <property type="entry name" value="Ricin_B-like_lectins"/>
</dbReference>
<keyword evidence="1" id="KW-1015">Disulfide bond</keyword>
<dbReference type="InterPro" id="IPR029044">
    <property type="entry name" value="Nucleotide-diphossugar_trans"/>
</dbReference>
<dbReference type="CDD" id="cd02869">
    <property type="entry name" value="PseudoU_synth_RluA_like"/>
    <property type="match status" value="1"/>
</dbReference>
<dbReference type="GO" id="GO:0006801">
    <property type="term" value="P:superoxide metabolic process"/>
    <property type="evidence" value="ECO:0007669"/>
    <property type="project" value="InterPro"/>
</dbReference>
<accession>A0A813DAM7</accession>
<evidence type="ECO:0000259" key="4">
    <source>
        <dbReference type="Pfam" id="PF00535"/>
    </source>
</evidence>
<dbReference type="PANTHER" id="PTHR11675:SF119">
    <property type="entry name" value="POLYPEPTIDE N-ACETYLGALACTOSAMINYLTRANSFERASE 2"/>
    <property type="match status" value="1"/>
</dbReference>
<dbReference type="PANTHER" id="PTHR11675">
    <property type="entry name" value="N-ACETYLGALACTOSAMINYLTRANSFERASE"/>
    <property type="match status" value="1"/>
</dbReference>
<evidence type="ECO:0000259" key="3">
    <source>
        <dbReference type="Pfam" id="PF00080"/>
    </source>
</evidence>
<evidence type="ECO:0000259" key="5">
    <source>
        <dbReference type="Pfam" id="PF00849"/>
    </source>
</evidence>
<dbReference type="GO" id="GO:0006493">
    <property type="term" value="P:protein O-linked glycosylation"/>
    <property type="evidence" value="ECO:0007669"/>
    <property type="project" value="TreeGrafter"/>
</dbReference>
<dbReference type="PRINTS" id="PR00068">
    <property type="entry name" value="CUZNDISMTASE"/>
</dbReference>
<name>A0A813DAM7_POLGL</name>
<dbReference type="InterPro" id="IPR001424">
    <property type="entry name" value="SOD_Cu_Zn_dom"/>
</dbReference>
<dbReference type="InterPro" id="IPR001173">
    <property type="entry name" value="Glyco_trans_2-like"/>
</dbReference>